<organism evidence="1 2">
    <name type="scientific">Pyrodictium abyssi</name>
    <dbReference type="NCBI Taxonomy" id="54256"/>
    <lineage>
        <taxon>Archaea</taxon>
        <taxon>Thermoproteota</taxon>
        <taxon>Thermoprotei</taxon>
        <taxon>Desulfurococcales</taxon>
        <taxon>Pyrodictiaceae</taxon>
        <taxon>Pyrodictium</taxon>
    </lineage>
</organism>
<evidence type="ECO:0000313" key="2">
    <source>
        <dbReference type="Proteomes" id="UP001341135"/>
    </source>
</evidence>
<evidence type="ECO:0000313" key="1">
    <source>
        <dbReference type="EMBL" id="BES81542.1"/>
    </source>
</evidence>
<dbReference type="GeneID" id="89289128"/>
<sequence>MDTLQDIGYQRTCYSGSLYELVRRLQDIMPESITIPEEFAHAIRSAYVAIEGDCELLETVLRRVRETIERVDPDAHNAFKAILQGLLAIAESQRISLMWNEVSIKVGDPVSGKKISITIRGVPVEALIALKSVQS</sequence>
<protein>
    <submittedName>
        <fullName evidence="1">Uncharacterized protein</fullName>
    </submittedName>
</protein>
<dbReference type="EMBL" id="AP028907">
    <property type="protein sequence ID" value="BES81542.1"/>
    <property type="molecule type" value="Genomic_DNA"/>
</dbReference>
<dbReference type="RefSeq" id="WP_338252711.1">
    <property type="nucleotide sequence ID" value="NZ_AP028907.1"/>
</dbReference>
<proteinExistence type="predicted"/>
<name>A0ABM8IY36_9CREN</name>
<keyword evidence="2" id="KW-1185">Reference proteome</keyword>
<dbReference type="Proteomes" id="UP001341135">
    <property type="component" value="Chromosome"/>
</dbReference>
<accession>A0ABM8IY36</accession>
<gene>
    <name evidence="1" type="ORF">PABY_11090</name>
</gene>
<reference evidence="1 2" key="1">
    <citation type="submission" date="2023-09" db="EMBL/GenBank/DDBJ databases">
        <title>Pyrofollis japonicus gen. nov. sp. nov., a novel member of the family Pyrodictiaceae isolated from the Iheya North hydrothermal field.</title>
        <authorList>
            <person name="Miyazaki U."/>
            <person name="Sanari M."/>
            <person name="Tame A."/>
            <person name="Kitajima M."/>
            <person name="Okamoto A."/>
            <person name="Sawayama S."/>
            <person name="Miyazaki J."/>
            <person name="Takai K."/>
            <person name="Nakagawa S."/>
        </authorList>
    </citation>
    <scope>NUCLEOTIDE SEQUENCE [LARGE SCALE GENOMIC DNA]</scope>
    <source>
        <strain evidence="1 2">AV2</strain>
    </source>
</reference>